<accession>A0A4R6UWL4</accession>
<feature type="transmembrane region" description="Helical" evidence="1">
    <location>
        <begin position="139"/>
        <end position="159"/>
    </location>
</feature>
<dbReference type="Proteomes" id="UP000295705">
    <property type="component" value="Unassembled WGS sequence"/>
</dbReference>
<name>A0A4R6UWL4_9PSEU</name>
<organism evidence="3 4">
    <name type="scientific">Actinomycetospora succinea</name>
    <dbReference type="NCBI Taxonomy" id="663603"/>
    <lineage>
        <taxon>Bacteria</taxon>
        <taxon>Bacillati</taxon>
        <taxon>Actinomycetota</taxon>
        <taxon>Actinomycetes</taxon>
        <taxon>Pseudonocardiales</taxon>
        <taxon>Pseudonocardiaceae</taxon>
        <taxon>Actinomycetospora</taxon>
    </lineage>
</organism>
<protein>
    <submittedName>
        <fullName evidence="3">Putative tricarboxylic transport membrane protein</fullName>
    </submittedName>
</protein>
<dbReference type="InterPro" id="IPR009936">
    <property type="entry name" value="DUF1468"/>
</dbReference>
<evidence type="ECO:0000313" key="3">
    <source>
        <dbReference type="EMBL" id="TDQ51770.1"/>
    </source>
</evidence>
<dbReference type="AlphaFoldDB" id="A0A4R6UWL4"/>
<proteinExistence type="predicted"/>
<feature type="domain" description="DUF1468" evidence="2">
    <location>
        <begin position="18"/>
        <end position="162"/>
    </location>
</feature>
<dbReference type="RefSeq" id="WP_133828735.1">
    <property type="nucleotide sequence ID" value="NZ_BAABHR010000040.1"/>
</dbReference>
<evidence type="ECO:0000256" key="1">
    <source>
        <dbReference type="SAM" id="Phobius"/>
    </source>
</evidence>
<keyword evidence="1" id="KW-1133">Transmembrane helix</keyword>
<evidence type="ECO:0000313" key="4">
    <source>
        <dbReference type="Proteomes" id="UP000295705"/>
    </source>
</evidence>
<gene>
    <name evidence="3" type="ORF">EV188_108131</name>
</gene>
<comment type="caution">
    <text evidence="3">The sequence shown here is derived from an EMBL/GenBank/DDBJ whole genome shotgun (WGS) entry which is preliminary data.</text>
</comment>
<feature type="transmembrane region" description="Helical" evidence="1">
    <location>
        <begin position="99"/>
        <end position="127"/>
    </location>
</feature>
<dbReference type="Pfam" id="PF07331">
    <property type="entry name" value="TctB"/>
    <property type="match status" value="1"/>
</dbReference>
<dbReference type="OrthoDB" id="5119225at2"/>
<dbReference type="EMBL" id="SNYO01000008">
    <property type="protein sequence ID" value="TDQ51770.1"/>
    <property type="molecule type" value="Genomic_DNA"/>
</dbReference>
<keyword evidence="1" id="KW-0812">Transmembrane</keyword>
<sequence>MTAPARSWWRAHSELGVSALLALVGVLVLVDTVAEGGLSGGEDDDPIGPGAVPLILGAALLVLAVLLTIDVLRGGHGEAEAGEDVDLDAPMDLRTVGMLAGVLIATAVLIPLLGWPIAGTLLFAGAAYALGSRTVVRDIAVAAAVSLVTWIAFDGLLGVDLPGGPLMGPLSSLMGAAG</sequence>
<reference evidence="3 4" key="1">
    <citation type="submission" date="2019-03" db="EMBL/GenBank/DDBJ databases">
        <title>Genomic Encyclopedia of Type Strains, Phase IV (KMG-IV): sequencing the most valuable type-strain genomes for metagenomic binning, comparative biology and taxonomic classification.</title>
        <authorList>
            <person name="Goeker M."/>
        </authorList>
    </citation>
    <scope>NUCLEOTIDE SEQUENCE [LARGE SCALE GENOMIC DNA]</scope>
    <source>
        <strain evidence="3 4">DSM 45775</strain>
    </source>
</reference>
<keyword evidence="4" id="KW-1185">Reference proteome</keyword>
<evidence type="ECO:0000259" key="2">
    <source>
        <dbReference type="Pfam" id="PF07331"/>
    </source>
</evidence>
<keyword evidence="1" id="KW-0472">Membrane</keyword>
<feature type="transmembrane region" description="Helical" evidence="1">
    <location>
        <begin position="50"/>
        <end position="69"/>
    </location>
</feature>